<reference evidence="5 6" key="1">
    <citation type="submission" date="2017-09" db="EMBL/GenBank/DDBJ databases">
        <title>Depth-based differentiation of microbial function through sediment-hosted aquifers and enrichment of novel symbionts in the deep terrestrial subsurface.</title>
        <authorList>
            <person name="Probst A.J."/>
            <person name="Ladd B."/>
            <person name="Jarett J.K."/>
            <person name="Geller-Mcgrath D.E."/>
            <person name="Sieber C.M."/>
            <person name="Emerson J.B."/>
            <person name="Anantharaman K."/>
            <person name="Thomas B.C."/>
            <person name="Malmstrom R."/>
            <person name="Stieglmeier M."/>
            <person name="Klingl A."/>
            <person name="Woyke T."/>
            <person name="Ryan C.M."/>
            <person name="Banfield J.F."/>
        </authorList>
    </citation>
    <scope>NUCLEOTIDE SEQUENCE [LARGE SCALE GENOMIC DNA]</scope>
    <source>
        <strain evidence="5">CG23_combo_of_CG06-09_8_20_14_all_49_15</strain>
    </source>
</reference>
<comment type="caution">
    <text evidence="5">The sequence shown here is derived from an EMBL/GenBank/DDBJ whole genome shotgun (WGS) entry which is preliminary data.</text>
</comment>
<comment type="subunit">
    <text evidence="4">Part of the 50S ribosomal subunit.</text>
</comment>
<keyword evidence="2 4" id="KW-0689">Ribosomal protein</keyword>
<dbReference type="PANTHER" id="PTHR11545">
    <property type="entry name" value="RIBOSOMAL PROTEIN L13"/>
    <property type="match status" value="1"/>
</dbReference>
<dbReference type="GO" id="GO:0003729">
    <property type="term" value="F:mRNA binding"/>
    <property type="evidence" value="ECO:0007669"/>
    <property type="project" value="TreeGrafter"/>
</dbReference>
<dbReference type="PIRSF" id="PIRSF002181">
    <property type="entry name" value="Ribosomal_L13"/>
    <property type="match status" value="1"/>
</dbReference>
<dbReference type="GO" id="GO:0003735">
    <property type="term" value="F:structural constituent of ribosome"/>
    <property type="evidence" value="ECO:0007669"/>
    <property type="project" value="InterPro"/>
</dbReference>
<dbReference type="InterPro" id="IPR005823">
    <property type="entry name" value="Ribosomal_uL13_bac-type"/>
</dbReference>
<gene>
    <name evidence="4" type="primary">rplM</name>
    <name evidence="5" type="ORF">COX22_03175</name>
</gene>
<dbReference type="Gene3D" id="3.90.1180.10">
    <property type="entry name" value="Ribosomal protein L13"/>
    <property type="match status" value="1"/>
</dbReference>
<sequence length="119" mass="13676">MPKPIQRNIHRLDAANIAPGRLATKIVSLLCGKHKPDYEPRLDQGDIVEVKNIKLLKITGQKAVQKKYYHYSGYPGGLKQKQMKDLLAKKPESVLYRAVKQMLPKNTFQIKRLKRLKIS</sequence>
<comment type="function">
    <text evidence="4">This protein is one of the early assembly proteins of the 50S ribosomal subunit, although it is not seen to bind rRNA by itself. It is important during the early stages of 50S assembly.</text>
</comment>
<dbReference type="NCBIfam" id="TIGR01066">
    <property type="entry name" value="rplM_bact"/>
    <property type="match status" value="1"/>
</dbReference>
<dbReference type="HAMAP" id="MF_01366">
    <property type="entry name" value="Ribosomal_uL13"/>
    <property type="match status" value="1"/>
</dbReference>
<dbReference type="EMBL" id="PCSD01000075">
    <property type="protein sequence ID" value="PIP33648.1"/>
    <property type="molecule type" value="Genomic_DNA"/>
</dbReference>
<evidence type="ECO:0000256" key="4">
    <source>
        <dbReference type="HAMAP-Rule" id="MF_01366"/>
    </source>
</evidence>
<dbReference type="GO" id="GO:0005840">
    <property type="term" value="C:ribosome"/>
    <property type="evidence" value="ECO:0007669"/>
    <property type="project" value="UniProtKB-KW"/>
</dbReference>
<keyword evidence="3 4" id="KW-0687">Ribonucleoprotein</keyword>
<accession>A0A2G9ZMT4</accession>
<evidence type="ECO:0000313" key="6">
    <source>
        <dbReference type="Proteomes" id="UP000230729"/>
    </source>
</evidence>
<proteinExistence type="inferred from homology"/>
<dbReference type="Proteomes" id="UP000230729">
    <property type="component" value="Unassembled WGS sequence"/>
</dbReference>
<name>A0A2G9ZMT4_9BACT</name>
<evidence type="ECO:0000313" key="5">
    <source>
        <dbReference type="EMBL" id="PIP33648.1"/>
    </source>
</evidence>
<protein>
    <recommendedName>
        <fullName evidence="4">Large ribosomal subunit protein uL13</fullName>
    </recommendedName>
</protein>
<dbReference type="AlphaFoldDB" id="A0A2G9ZMT4"/>
<dbReference type="Pfam" id="PF00572">
    <property type="entry name" value="Ribosomal_L13"/>
    <property type="match status" value="1"/>
</dbReference>
<evidence type="ECO:0000256" key="2">
    <source>
        <dbReference type="ARBA" id="ARBA00022980"/>
    </source>
</evidence>
<dbReference type="InterPro" id="IPR005822">
    <property type="entry name" value="Ribosomal_uL13"/>
</dbReference>
<dbReference type="PANTHER" id="PTHR11545:SF2">
    <property type="entry name" value="LARGE RIBOSOMAL SUBUNIT PROTEIN UL13M"/>
    <property type="match status" value="1"/>
</dbReference>
<dbReference type="CDD" id="cd00392">
    <property type="entry name" value="Ribosomal_L13"/>
    <property type="match status" value="1"/>
</dbReference>
<dbReference type="SUPFAM" id="SSF52161">
    <property type="entry name" value="Ribosomal protein L13"/>
    <property type="match status" value="1"/>
</dbReference>
<dbReference type="GO" id="GO:0006412">
    <property type="term" value="P:translation"/>
    <property type="evidence" value="ECO:0007669"/>
    <property type="project" value="UniProtKB-UniRule"/>
</dbReference>
<organism evidence="5 6">
    <name type="scientific">Candidatus Falkowbacteria bacterium CG23_combo_of_CG06-09_8_20_14_all_49_15</name>
    <dbReference type="NCBI Taxonomy" id="1974572"/>
    <lineage>
        <taxon>Bacteria</taxon>
        <taxon>Candidatus Falkowiibacteriota</taxon>
    </lineage>
</organism>
<dbReference type="GO" id="GO:1990904">
    <property type="term" value="C:ribonucleoprotein complex"/>
    <property type="evidence" value="ECO:0007669"/>
    <property type="project" value="UniProtKB-KW"/>
</dbReference>
<evidence type="ECO:0000256" key="1">
    <source>
        <dbReference type="ARBA" id="ARBA00006227"/>
    </source>
</evidence>
<dbReference type="InterPro" id="IPR036899">
    <property type="entry name" value="Ribosomal_uL13_sf"/>
</dbReference>
<evidence type="ECO:0000256" key="3">
    <source>
        <dbReference type="ARBA" id="ARBA00023274"/>
    </source>
</evidence>
<comment type="similarity">
    <text evidence="1 4">Belongs to the universal ribosomal protein uL13 family.</text>
</comment>
<dbReference type="GO" id="GO:0017148">
    <property type="term" value="P:negative regulation of translation"/>
    <property type="evidence" value="ECO:0007669"/>
    <property type="project" value="TreeGrafter"/>
</dbReference>